<proteinExistence type="predicted"/>
<comment type="caution">
    <text evidence="3">The sequence shown here is derived from an EMBL/GenBank/DDBJ whole genome shotgun (WGS) entry which is preliminary data.</text>
</comment>
<reference evidence="3 4" key="1">
    <citation type="journal article" date="2021" name="Sci. Rep.">
        <title>The genome of the diatom Chaetoceros tenuissimus carries an ancient integrated fragment of an extant virus.</title>
        <authorList>
            <person name="Hongo Y."/>
            <person name="Kimura K."/>
            <person name="Takaki Y."/>
            <person name="Yoshida Y."/>
            <person name="Baba S."/>
            <person name="Kobayashi G."/>
            <person name="Nagasaki K."/>
            <person name="Hano T."/>
            <person name="Tomaru Y."/>
        </authorList>
    </citation>
    <scope>NUCLEOTIDE SEQUENCE [LARGE SCALE GENOMIC DNA]</scope>
    <source>
        <strain evidence="3 4">NIES-3715</strain>
    </source>
</reference>
<feature type="region of interest" description="Disordered" evidence="1">
    <location>
        <begin position="1"/>
        <end position="22"/>
    </location>
</feature>
<name>A0AAD3D449_9STRA</name>
<evidence type="ECO:0000313" key="3">
    <source>
        <dbReference type="EMBL" id="GFH57399.1"/>
    </source>
</evidence>
<protein>
    <submittedName>
        <fullName evidence="3">Uncharacterized protein</fullName>
    </submittedName>
</protein>
<evidence type="ECO:0000256" key="2">
    <source>
        <dbReference type="SAM" id="Phobius"/>
    </source>
</evidence>
<dbReference type="EMBL" id="BLLK01000058">
    <property type="protein sequence ID" value="GFH57399.1"/>
    <property type="molecule type" value="Genomic_DNA"/>
</dbReference>
<keyword evidence="2" id="KW-1133">Transmembrane helix</keyword>
<dbReference type="Proteomes" id="UP001054902">
    <property type="component" value="Unassembled WGS sequence"/>
</dbReference>
<evidence type="ECO:0000313" key="4">
    <source>
        <dbReference type="Proteomes" id="UP001054902"/>
    </source>
</evidence>
<keyword evidence="4" id="KW-1185">Reference proteome</keyword>
<dbReference type="AlphaFoldDB" id="A0AAD3D449"/>
<keyword evidence="2" id="KW-0472">Membrane</keyword>
<evidence type="ECO:0000256" key="1">
    <source>
        <dbReference type="SAM" id="MobiDB-lite"/>
    </source>
</evidence>
<sequence>MTSRRGAALGNGPDDNDENERASLLPKRRNICASLPSEIDVFGFYFSIKHSLLIYLVSVLMFGLIGSVFGLIALAFYTFMEKRSVSYNSQRSSNTRAVRWGGGANIRGVGDLPKDPKSA</sequence>
<keyword evidence="2" id="KW-0812">Transmembrane</keyword>
<gene>
    <name evidence="3" type="ORF">CTEN210_13875</name>
</gene>
<organism evidence="3 4">
    <name type="scientific">Chaetoceros tenuissimus</name>
    <dbReference type="NCBI Taxonomy" id="426638"/>
    <lineage>
        <taxon>Eukaryota</taxon>
        <taxon>Sar</taxon>
        <taxon>Stramenopiles</taxon>
        <taxon>Ochrophyta</taxon>
        <taxon>Bacillariophyta</taxon>
        <taxon>Coscinodiscophyceae</taxon>
        <taxon>Chaetocerotophycidae</taxon>
        <taxon>Chaetocerotales</taxon>
        <taxon>Chaetocerotaceae</taxon>
        <taxon>Chaetoceros</taxon>
    </lineage>
</organism>
<accession>A0AAD3D449</accession>
<feature type="transmembrane region" description="Helical" evidence="2">
    <location>
        <begin position="52"/>
        <end position="79"/>
    </location>
</feature>